<evidence type="ECO:0000256" key="2">
    <source>
        <dbReference type="PROSITE-ProRule" id="PRU00047"/>
    </source>
</evidence>
<evidence type="ECO:0000313" key="7">
    <source>
        <dbReference type="Proteomes" id="UP001341281"/>
    </source>
</evidence>
<keyword evidence="1" id="KW-0378">Hydrolase</keyword>
<dbReference type="SUPFAM" id="SSF57756">
    <property type="entry name" value="Retrovirus zinc finger-like domains"/>
    <property type="match status" value="1"/>
</dbReference>
<dbReference type="SMART" id="SM00343">
    <property type="entry name" value="ZnF_C2HC"/>
    <property type="match status" value="2"/>
</dbReference>
<dbReference type="InterPro" id="IPR036875">
    <property type="entry name" value="Znf_CCHC_sf"/>
</dbReference>
<feature type="region of interest" description="Disordered" evidence="4">
    <location>
        <begin position="194"/>
        <end position="243"/>
    </location>
</feature>
<dbReference type="Pfam" id="PF07727">
    <property type="entry name" value="RVT_2"/>
    <property type="match status" value="1"/>
</dbReference>
<feature type="compositionally biased region" description="Polar residues" evidence="4">
    <location>
        <begin position="1016"/>
        <end position="1025"/>
    </location>
</feature>
<accession>A0AAQ3T8E1</accession>
<feature type="compositionally biased region" description="Polar residues" evidence="4">
    <location>
        <begin position="979"/>
        <end position="988"/>
    </location>
</feature>
<feature type="compositionally biased region" description="Basic and acidic residues" evidence="4">
    <location>
        <begin position="990"/>
        <end position="1000"/>
    </location>
</feature>
<dbReference type="SUPFAM" id="SSF56672">
    <property type="entry name" value="DNA/RNA polymerases"/>
    <property type="match status" value="1"/>
</dbReference>
<gene>
    <name evidence="6" type="ORF">U9M48_017368</name>
</gene>
<keyword evidence="2" id="KW-0862">Zinc</keyword>
<dbReference type="InterPro" id="IPR043502">
    <property type="entry name" value="DNA/RNA_pol_sf"/>
</dbReference>
<dbReference type="Pfam" id="PF22936">
    <property type="entry name" value="Pol_BBD"/>
    <property type="match status" value="1"/>
</dbReference>
<evidence type="ECO:0000256" key="4">
    <source>
        <dbReference type="SAM" id="MobiDB-lite"/>
    </source>
</evidence>
<feature type="domain" description="CCHC-type" evidence="5">
    <location>
        <begin position="284"/>
        <end position="300"/>
    </location>
</feature>
<dbReference type="GO" id="GO:0003676">
    <property type="term" value="F:nucleic acid binding"/>
    <property type="evidence" value="ECO:0007669"/>
    <property type="project" value="InterPro"/>
</dbReference>
<keyword evidence="3" id="KW-0175">Coiled coil</keyword>
<keyword evidence="1" id="KW-0064">Aspartyl protease</keyword>
<keyword evidence="2" id="KW-0479">Metal-binding</keyword>
<dbReference type="InterPro" id="IPR001878">
    <property type="entry name" value="Znf_CCHC"/>
</dbReference>
<dbReference type="Pfam" id="PF13976">
    <property type="entry name" value="gag_pre-integrs"/>
    <property type="match status" value="1"/>
</dbReference>
<dbReference type="GO" id="GO:0004190">
    <property type="term" value="F:aspartic-type endopeptidase activity"/>
    <property type="evidence" value="ECO:0007669"/>
    <property type="project" value="UniProtKB-KW"/>
</dbReference>
<feature type="coiled-coil region" evidence="3">
    <location>
        <begin position="426"/>
        <end position="453"/>
    </location>
</feature>
<feature type="compositionally biased region" description="Acidic residues" evidence="4">
    <location>
        <begin position="227"/>
        <end position="243"/>
    </location>
</feature>
<reference evidence="6 7" key="1">
    <citation type="submission" date="2024-02" db="EMBL/GenBank/DDBJ databases">
        <title>High-quality chromosome-scale genome assembly of Pensacola bahiagrass (Paspalum notatum Flugge var. saurae).</title>
        <authorList>
            <person name="Vega J.M."/>
            <person name="Podio M."/>
            <person name="Orjuela J."/>
            <person name="Siena L.A."/>
            <person name="Pessino S.C."/>
            <person name="Combes M.C."/>
            <person name="Mariac C."/>
            <person name="Albertini E."/>
            <person name="Pupilli F."/>
            <person name="Ortiz J.P.A."/>
            <person name="Leblanc O."/>
        </authorList>
    </citation>
    <scope>NUCLEOTIDE SEQUENCE [LARGE SCALE GENOMIC DNA]</scope>
    <source>
        <strain evidence="6">R1</strain>
        <tissue evidence="6">Leaf</tissue>
    </source>
</reference>
<evidence type="ECO:0000256" key="3">
    <source>
        <dbReference type="SAM" id="Coils"/>
    </source>
</evidence>
<dbReference type="PANTHER" id="PTHR11439">
    <property type="entry name" value="GAG-POL-RELATED RETROTRANSPOSON"/>
    <property type="match status" value="1"/>
</dbReference>
<dbReference type="Proteomes" id="UP001341281">
    <property type="component" value="Chromosome 04"/>
</dbReference>
<dbReference type="EMBL" id="CP144748">
    <property type="protein sequence ID" value="WVZ68431.1"/>
    <property type="molecule type" value="Genomic_DNA"/>
</dbReference>
<keyword evidence="1" id="KW-0645">Protease</keyword>
<dbReference type="InterPro" id="IPR025724">
    <property type="entry name" value="GAG-pre-integrase_dom"/>
</dbReference>
<dbReference type="InterPro" id="IPR013103">
    <property type="entry name" value="RVT_2"/>
</dbReference>
<dbReference type="GO" id="GO:0008270">
    <property type="term" value="F:zinc ion binding"/>
    <property type="evidence" value="ECO:0007669"/>
    <property type="project" value="UniProtKB-KW"/>
</dbReference>
<evidence type="ECO:0000259" key="5">
    <source>
        <dbReference type="PROSITE" id="PS50158"/>
    </source>
</evidence>
<keyword evidence="2" id="KW-0863">Zinc-finger</keyword>
<name>A0AAQ3T8E1_PASNO</name>
<proteinExistence type="predicted"/>
<keyword evidence="7" id="KW-1185">Reference proteome</keyword>
<feature type="region of interest" description="Disordered" evidence="4">
    <location>
        <begin position="961"/>
        <end position="1054"/>
    </location>
</feature>
<feature type="region of interest" description="Disordered" evidence="4">
    <location>
        <begin position="296"/>
        <end position="370"/>
    </location>
</feature>
<organism evidence="6 7">
    <name type="scientific">Paspalum notatum var. saurae</name>
    <dbReference type="NCBI Taxonomy" id="547442"/>
    <lineage>
        <taxon>Eukaryota</taxon>
        <taxon>Viridiplantae</taxon>
        <taxon>Streptophyta</taxon>
        <taxon>Embryophyta</taxon>
        <taxon>Tracheophyta</taxon>
        <taxon>Spermatophyta</taxon>
        <taxon>Magnoliopsida</taxon>
        <taxon>Liliopsida</taxon>
        <taxon>Poales</taxon>
        <taxon>Poaceae</taxon>
        <taxon>PACMAD clade</taxon>
        <taxon>Panicoideae</taxon>
        <taxon>Andropogonodae</taxon>
        <taxon>Paspaleae</taxon>
        <taxon>Paspalinae</taxon>
        <taxon>Paspalum</taxon>
    </lineage>
</organism>
<dbReference type="PANTHER" id="PTHR11439:SF483">
    <property type="entry name" value="PEPTIDE SYNTHASE GLIP-LIKE, PUTATIVE (AFU_ORTHOLOGUE AFUA_3G12920)-RELATED"/>
    <property type="match status" value="1"/>
</dbReference>
<evidence type="ECO:0000313" key="6">
    <source>
        <dbReference type="EMBL" id="WVZ68431.1"/>
    </source>
</evidence>
<sequence>MSKMGGSVPYFEGNNFSYWKARIRAYLESIAPEVWEATEHGFVAPHTNDQIKWNARARNAIFESISQEVFARVSSKLNACDIWAELVEIHEGTTKVREQKYHVLKAKYDDFKMHSHENCNSMYSRLNVIIEDINALDVCKLDKGTINRKILRILIKPKYNIINTMLQKENLDTLEVSEVVSQIRAHEMGVLGITEESSPSKTVALKAKTKKPHTPKKVMPPPPSSSSEEEQEEQDDDSSGDEDDAELALMMKKFNRLHAKINKKGFNFDSKRKAFRPRRDDKKKCYNCGENGHISYECPKPDKRKGKIKKDESDDEEEEKPKRKPFYKKKNDSKAKLFPKKKKGPQRSFMCETNEWVTDEETGEGSSDDDDFVGLAISTKGPTLPPPPMCLMAKGSKVREIEVDDSDDELFPDELASLIDEYVSVIKREKGNVKHLESTLTKLEESHHDLLEKHNVLLKEQVKTKAYVKQIEEGNSTLKKLHIDLEVSHNSLLAKHEDLVKVHSKNNDISKINEEKYKRLVQEHRELTHKYQELEIAYEIIDSSLEHSTTSHVVKVNVSTSCEDLAPGPFATNDLPKCEGERVKELEAQIEGLKSGLAKLNRGQYIHQEILFHNLRNYEGRGLGSYPEPPKVDDTPSPEVKDSFIKGVGSYCNYCMITGHHSRECPIPNRPPPKLPSNYKSMYDNNIYLLSKVNGKVKAKFIGKDIKNKKGKLPKQLWVNYKAGGKHWVLDSNCTQHMTGNDGMFTSLEDPGDKEQVTFGDNSKGKVIGLVKSEKNKSMVFQGFRHGHLYLVDFSEMKTSSTTCLFSKSSLGWLWHRRIAHIGMSQLKKVVKKGMVTGVKDVTFEKDKLCSACQAGKQVASHHPMKTCVSTSKALQLLHMDLFGDKSETPDKFKIFAKRAQREFGLNIVKAYRVFNQTTGMIEETCDVEFDETNGSQGEMFSHDDVDDEPLRDAMKNMTVGDVKPEEVHEDNDQGGGNSPSRLSTSMSPHVDKNEEREIEQGGVDEVPDNRDQGVPQASNDESSPPMTPRRPLVRHGRISKDHPIDQVIGSPSRGVRTRSRNLVSFCEHYSFVSCVEPTCVEEALADPDWIIAMQEELNNFARNEVWVLEERPKNKNIIGTKWVFRNKQDEHGVVVRNKARLVAKGFAQVEGLDFGETFAPVARLEAIRILLAYSSHHKIKLYQMDVKSAFLNGFINELVYVDQPPGFEDPRKPNHVYRLHKALYGLKQAPRAWYERLRDFLIMQGFKIGKVDMTPFTKDVNGDLFICQIYVDDIIFGCTNEKLSHEFGDMMSREFEMSMIGELNFFLGFQIKQVKGGIFIHQEKYCRDLLKKFKMGDCKPISTPMSTNEHLDADVDGKPVDQSTYRSMIGSLLYLTASRPDIMFSVCLCAHFQAAPKESHLTAVKRILRYLKHTPSIGLWYPEGAKLELLGYSDSDFAGYRVDRKSTSGGAICLGDP</sequence>
<evidence type="ECO:0000256" key="1">
    <source>
        <dbReference type="ARBA" id="ARBA00022750"/>
    </source>
</evidence>
<feature type="compositionally biased region" description="Basic residues" evidence="4">
    <location>
        <begin position="207"/>
        <end position="216"/>
    </location>
</feature>
<dbReference type="InterPro" id="IPR054722">
    <property type="entry name" value="PolX-like_BBD"/>
</dbReference>
<protein>
    <recommendedName>
        <fullName evidence="5">CCHC-type domain-containing protein</fullName>
    </recommendedName>
</protein>
<feature type="compositionally biased region" description="Acidic residues" evidence="4">
    <location>
        <begin position="357"/>
        <end position="370"/>
    </location>
</feature>
<dbReference type="Pfam" id="PF14223">
    <property type="entry name" value="Retrotran_gag_2"/>
    <property type="match status" value="1"/>
</dbReference>
<dbReference type="PROSITE" id="PS50158">
    <property type="entry name" value="ZF_CCHC"/>
    <property type="match status" value="1"/>
</dbReference>
<dbReference type="Pfam" id="PF00098">
    <property type="entry name" value="zf-CCHC"/>
    <property type="match status" value="1"/>
</dbReference>
<dbReference type="Gene3D" id="4.10.60.10">
    <property type="entry name" value="Zinc finger, CCHC-type"/>
    <property type="match status" value="1"/>
</dbReference>